<keyword evidence="1" id="KW-0833">Ubl conjugation pathway</keyword>
<evidence type="ECO:0000313" key="3">
    <source>
        <dbReference type="EMBL" id="KAI3873447.1"/>
    </source>
</evidence>
<dbReference type="Proteomes" id="UP001202328">
    <property type="component" value="Unassembled WGS sequence"/>
</dbReference>
<dbReference type="Gene3D" id="3.10.20.90">
    <property type="entry name" value="Phosphatidylinositol 3-kinase Catalytic Subunit, Chain A, domain 1"/>
    <property type="match status" value="1"/>
</dbReference>
<comment type="caution">
    <text evidence="3">The sequence shown here is derived from an EMBL/GenBank/DDBJ whole genome shotgun (WGS) entry which is preliminary data.</text>
</comment>
<protein>
    <recommendedName>
        <fullName evidence="1">Small ubiquitin-related modifier</fullName>
        <shortName evidence="1">SUMO</shortName>
    </recommendedName>
</protein>
<gene>
    <name evidence="3" type="ORF">MKW98_008099</name>
</gene>
<dbReference type="AlphaFoldDB" id="A0AAD4SA86"/>
<dbReference type="SUPFAM" id="SSF54236">
    <property type="entry name" value="Ubiquitin-like"/>
    <property type="match status" value="1"/>
</dbReference>
<reference evidence="3" key="1">
    <citation type="submission" date="2022-04" db="EMBL/GenBank/DDBJ databases">
        <title>A functionally conserved STORR gene fusion in Papaver species that diverged 16.8 million years ago.</title>
        <authorList>
            <person name="Catania T."/>
        </authorList>
    </citation>
    <scope>NUCLEOTIDE SEQUENCE</scope>
    <source>
        <strain evidence="3">S-188037</strain>
    </source>
</reference>
<dbReference type="GO" id="GO:0005634">
    <property type="term" value="C:nucleus"/>
    <property type="evidence" value="ECO:0007669"/>
    <property type="project" value="UniProtKB-SubCell"/>
</dbReference>
<keyword evidence="4" id="KW-1185">Reference proteome</keyword>
<evidence type="ECO:0000256" key="1">
    <source>
        <dbReference type="RuleBase" id="RU361190"/>
    </source>
</evidence>
<dbReference type="Pfam" id="PF11976">
    <property type="entry name" value="Rad60-SLD"/>
    <property type="match status" value="1"/>
</dbReference>
<sequence>MGFGLRNRTCLPTNMSGVVVAEGSSSHVHITVKSNCVGDEVFFRMKRNSLLSKLINAYCELKGIQIVPSTFNTIRFVYDGTRIKPEDTPNQLGMENGAEIDCIVELIGGGY</sequence>
<dbReference type="InterPro" id="IPR000626">
    <property type="entry name" value="Ubiquitin-like_dom"/>
</dbReference>
<evidence type="ECO:0000313" key="4">
    <source>
        <dbReference type="Proteomes" id="UP001202328"/>
    </source>
</evidence>
<dbReference type="InterPro" id="IPR029071">
    <property type="entry name" value="Ubiquitin-like_domsf"/>
</dbReference>
<accession>A0AAD4SA86</accession>
<keyword evidence="1" id="KW-0539">Nucleus</keyword>
<feature type="domain" description="Ubiquitin-like" evidence="2">
    <location>
        <begin position="28"/>
        <end position="109"/>
    </location>
</feature>
<dbReference type="EMBL" id="JAJJMB010012776">
    <property type="protein sequence ID" value="KAI3873447.1"/>
    <property type="molecule type" value="Genomic_DNA"/>
</dbReference>
<comment type="similarity">
    <text evidence="1">Belongs to the ubiquitin family. SUMO subfamily.</text>
</comment>
<organism evidence="3 4">
    <name type="scientific">Papaver atlanticum</name>
    <dbReference type="NCBI Taxonomy" id="357466"/>
    <lineage>
        <taxon>Eukaryota</taxon>
        <taxon>Viridiplantae</taxon>
        <taxon>Streptophyta</taxon>
        <taxon>Embryophyta</taxon>
        <taxon>Tracheophyta</taxon>
        <taxon>Spermatophyta</taxon>
        <taxon>Magnoliopsida</taxon>
        <taxon>Ranunculales</taxon>
        <taxon>Papaveraceae</taxon>
        <taxon>Papaveroideae</taxon>
        <taxon>Papaver</taxon>
    </lineage>
</organism>
<comment type="subcellular location">
    <subcellularLocation>
        <location evidence="1">Nucleus</location>
    </subcellularLocation>
</comment>
<dbReference type="PROSITE" id="PS50053">
    <property type="entry name" value="UBIQUITIN_2"/>
    <property type="match status" value="1"/>
</dbReference>
<dbReference type="SMART" id="SM00213">
    <property type="entry name" value="UBQ"/>
    <property type="match status" value="1"/>
</dbReference>
<dbReference type="PANTHER" id="PTHR10562">
    <property type="entry name" value="SMALL UBIQUITIN-RELATED MODIFIER"/>
    <property type="match status" value="1"/>
</dbReference>
<name>A0AAD4SA86_9MAGN</name>
<dbReference type="InterPro" id="IPR022617">
    <property type="entry name" value="Rad60/SUMO-like_dom"/>
</dbReference>
<proteinExistence type="inferred from homology"/>
<evidence type="ECO:0000259" key="2">
    <source>
        <dbReference type="PROSITE" id="PS50053"/>
    </source>
</evidence>